<organism evidence="1 2">
    <name type="scientific">Podarcis lilfordi</name>
    <name type="common">Lilford's wall lizard</name>
    <dbReference type="NCBI Taxonomy" id="74358"/>
    <lineage>
        <taxon>Eukaryota</taxon>
        <taxon>Metazoa</taxon>
        <taxon>Chordata</taxon>
        <taxon>Craniata</taxon>
        <taxon>Vertebrata</taxon>
        <taxon>Euteleostomi</taxon>
        <taxon>Lepidosauria</taxon>
        <taxon>Squamata</taxon>
        <taxon>Bifurcata</taxon>
        <taxon>Unidentata</taxon>
        <taxon>Episquamata</taxon>
        <taxon>Laterata</taxon>
        <taxon>Lacertibaenia</taxon>
        <taxon>Lacertidae</taxon>
        <taxon>Podarcis</taxon>
    </lineage>
</organism>
<evidence type="ECO:0000313" key="1">
    <source>
        <dbReference type="EMBL" id="CAI5764237.1"/>
    </source>
</evidence>
<protein>
    <submittedName>
        <fullName evidence="1">Uncharacterized protein</fullName>
    </submittedName>
</protein>
<sequence>MLLEGIKSPPPCFLIFLATFPWMLSALILAKEGRQHLCHWITSADIDSDLVLPLPRAGNRILFLQWQQLLLPLPRNWKKLVSPPIPISDHGHELWQELVFPTIQLISLPHRIDECIYLRSDAYASTDLLGYLE</sequence>
<proteinExistence type="predicted"/>
<evidence type="ECO:0000313" key="2">
    <source>
        <dbReference type="Proteomes" id="UP001178461"/>
    </source>
</evidence>
<reference evidence="1" key="1">
    <citation type="submission" date="2022-12" db="EMBL/GenBank/DDBJ databases">
        <authorList>
            <person name="Alioto T."/>
            <person name="Alioto T."/>
            <person name="Gomez Garrido J."/>
        </authorList>
    </citation>
    <scope>NUCLEOTIDE SEQUENCE</scope>
</reference>
<dbReference type="AlphaFoldDB" id="A0AA35JQE6"/>
<dbReference type="Proteomes" id="UP001178461">
    <property type="component" value="Chromosome 1"/>
</dbReference>
<name>A0AA35JQE6_9SAUR</name>
<keyword evidence="2" id="KW-1185">Reference proteome</keyword>
<gene>
    <name evidence="1" type="ORF">PODLI_1B027121</name>
</gene>
<dbReference type="EMBL" id="OX395126">
    <property type="protein sequence ID" value="CAI5764237.1"/>
    <property type="molecule type" value="Genomic_DNA"/>
</dbReference>
<accession>A0AA35JQE6</accession>